<protein>
    <submittedName>
        <fullName evidence="2">Uncharacterized protein</fullName>
    </submittedName>
</protein>
<keyword evidence="1" id="KW-0472">Membrane</keyword>
<feature type="transmembrane region" description="Helical" evidence="1">
    <location>
        <begin position="670"/>
        <end position="692"/>
    </location>
</feature>
<evidence type="ECO:0000256" key="1">
    <source>
        <dbReference type="SAM" id="Phobius"/>
    </source>
</evidence>
<evidence type="ECO:0000313" key="3">
    <source>
        <dbReference type="Proteomes" id="UP000286848"/>
    </source>
</evidence>
<accession>A0A401IQM6</accession>
<dbReference type="InterPro" id="IPR006541">
    <property type="entry name" value="Bacteriocin_ass"/>
</dbReference>
<keyword evidence="3" id="KW-1185">Reference proteome</keyword>
<keyword evidence="1" id="KW-0812">Transmembrane</keyword>
<dbReference type="Pfam" id="PF07242">
    <property type="entry name" value="DUF1430"/>
    <property type="match status" value="1"/>
</dbReference>
<dbReference type="EMBL" id="BFFP01000003">
    <property type="protein sequence ID" value="GBG93831.1"/>
    <property type="molecule type" value="Genomic_DNA"/>
</dbReference>
<feature type="transmembrane region" description="Helical" evidence="1">
    <location>
        <begin position="596"/>
        <end position="622"/>
    </location>
</feature>
<feature type="transmembrane region" description="Helical" evidence="1">
    <location>
        <begin position="242"/>
        <end position="268"/>
    </location>
</feature>
<gene>
    <name evidence="2" type="ORF">LFYK43_02900</name>
</gene>
<reference evidence="2 3" key="1">
    <citation type="journal article" date="2019" name="Int. J. Syst. Evol. Microbiol.">
        <title>Lactobacillus salitolerans sp. nov., a novel lactic acid bacterium isolated from spent mushroom substrates.</title>
        <authorList>
            <person name="Tohno M."/>
            <person name="Tanizawa Y."/>
            <person name="Kojima Y."/>
            <person name="Sakamoto M."/>
            <person name="Nakamura Y."/>
            <person name="Ohkuma M."/>
            <person name="Kobayashi H."/>
        </authorList>
    </citation>
    <scope>NUCLEOTIDE SEQUENCE [LARGE SCALE GENOMIC DNA]</scope>
    <source>
        <strain evidence="2 3">YK43</strain>
    </source>
</reference>
<feature type="transmembrane region" description="Helical" evidence="1">
    <location>
        <begin position="280"/>
        <end position="304"/>
    </location>
</feature>
<feature type="transmembrane region" description="Helical" evidence="1">
    <location>
        <begin position="643"/>
        <end position="664"/>
    </location>
</feature>
<evidence type="ECO:0000313" key="2">
    <source>
        <dbReference type="EMBL" id="GBG93831.1"/>
    </source>
</evidence>
<keyword evidence="1" id="KW-1133">Transmembrane helix</keyword>
<name>A0A401IQM6_9LACO</name>
<proteinExistence type="predicted"/>
<feature type="transmembrane region" description="Helical" evidence="1">
    <location>
        <begin position="316"/>
        <end position="341"/>
    </location>
</feature>
<dbReference type="AlphaFoldDB" id="A0A401IQM6"/>
<feature type="transmembrane region" description="Helical" evidence="1">
    <location>
        <begin position="200"/>
        <end position="221"/>
    </location>
</feature>
<organism evidence="2 3">
    <name type="scientific">Ligilactobacillus salitolerans</name>
    <dbReference type="NCBI Taxonomy" id="1808352"/>
    <lineage>
        <taxon>Bacteria</taxon>
        <taxon>Bacillati</taxon>
        <taxon>Bacillota</taxon>
        <taxon>Bacilli</taxon>
        <taxon>Lactobacillales</taxon>
        <taxon>Lactobacillaceae</taxon>
        <taxon>Ligilactobacillus</taxon>
    </lineage>
</organism>
<sequence length="704" mass="79683">MKKILSMCVFLVVICSALITVNIFQTKDLIRTNTIEKTDDSFNFYVTESQISGKDEIKEFTRLANQYQVNIFLSTTNSQGATVKSVVYQRSSFPYDNFGLHSKKLFPGQNNYYASFPTGSKYQIGKIPVFYSKNHVILQTLARYHQKNNRTANGSFTVVGAKAADKTKIIHQLSLFFGITPTQLQTKKFEQRTEMFNKNLGIFLLILGIAVLIFLLVVVYLPVSKMHTIGVMKLNGWKNGAIIWSFIRPGIITLLGTSVVVDLIILVLYRHFLPHTLLPILVGGQVGLAILYLFTNLAVYLLVYKTTIRDLLKNHFNFTLGTWLAFGLKGLLTLITTILLVQTSFGITETIRQAQQVKDWQRYGEVLTLDKVMLADQEQATKTLTKLYADLDQNTDTMYVRSVIVNPAKELTTSTQRSEFAASERYPIMTVNENYIQNKVPQLSSLLKVKSNTRLYLIPRKYQNRSKMLRLVQSFQYSLLNSEQQAHTSVKKMNVKLVYYDDRQTKVSVFAYDFDINKRLRAPIFSIVTPANMTFFDKETLSDTSGASPLKIPPSKATMRAVRQAITKTNASYLKLHFATMNSMLSDTLSENNEGLALFTLMLVTVFCLNLLASVFLLMCIIQNKARSLAIKKILGIKLTERYKWEGLVALALYAIQFFVVLVFGSSKLILIFALVMIILDALISAGFISIVERRNLPAVLKGE</sequence>
<comment type="caution">
    <text evidence="2">The sequence shown here is derived from an EMBL/GenBank/DDBJ whole genome shotgun (WGS) entry which is preliminary data.</text>
</comment>
<dbReference type="Proteomes" id="UP000286848">
    <property type="component" value="Unassembled WGS sequence"/>
</dbReference>